<evidence type="ECO:0000313" key="2">
    <source>
        <dbReference type="Proteomes" id="UP001362999"/>
    </source>
</evidence>
<evidence type="ECO:0000313" key="1">
    <source>
        <dbReference type="EMBL" id="KAK6966582.1"/>
    </source>
</evidence>
<keyword evidence="2" id="KW-1185">Reference proteome</keyword>
<organism evidence="1 2">
    <name type="scientific">Favolaschia claudopus</name>
    <dbReference type="NCBI Taxonomy" id="2862362"/>
    <lineage>
        <taxon>Eukaryota</taxon>
        <taxon>Fungi</taxon>
        <taxon>Dikarya</taxon>
        <taxon>Basidiomycota</taxon>
        <taxon>Agaricomycotina</taxon>
        <taxon>Agaricomycetes</taxon>
        <taxon>Agaricomycetidae</taxon>
        <taxon>Agaricales</taxon>
        <taxon>Marasmiineae</taxon>
        <taxon>Mycenaceae</taxon>
        <taxon>Favolaschia</taxon>
    </lineage>
</organism>
<gene>
    <name evidence="1" type="ORF">R3P38DRAFT_2590637</name>
</gene>
<sequence>MHPALVIQNLERLPRSLHNFAVAAYHGSASALLKIMTFLLEDRLRVNQALLLPIVYHNLRPPTHPQHSFERSDHPRAIAVRITIGILGAMREISPKPALLEIWPRYWSWFQLVYPIETDNPADQEPALLDLILIISEVCFDADQLHKLSYTPRLRVYIGRAWNILLPARINDPSYAKVWQTLWLFVRGTCVSRETGLPNFTLEHLQEYIDGAGGIPDFVSLILRHISLYSRGREQDADGLDTVFYILTFNYSDADRLREELSSRGFVECATKAMAAFPNLTARFPELFIPCCLRFILAIMTPGPVHSTAKRAVKAGIIPVLVQYSMRREAQEFEDFMRRIVAFLATACIYPSVLRPLLKSMRKLEHTFQSPQFQRSPIQPNWIRLASILHRHFSVMEELEDTGAVKRRACDNLEVGDFDLALT</sequence>
<comment type="caution">
    <text evidence="1">The sequence shown here is derived from an EMBL/GenBank/DDBJ whole genome shotgun (WGS) entry which is preliminary data.</text>
</comment>
<dbReference type="EMBL" id="JAWWNJ010000265">
    <property type="protein sequence ID" value="KAK6966582.1"/>
    <property type="molecule type" value="Genomic_DNA"/>
</dbReference>
<dbReference type="AlphaFoldDB" id="A0AAV9Z038"/>
<reference evidence="1 2" key="1">
    <citation type="journal article" date="2024" name="J Genomics">
        <title>Draft genome sequencing and assembly of Favolaschia claudopus CIRM-BRFM 2984 isolated from oak limbs.</title>
        <authorList>
            <person name="Navarro D."/>
            <person name="Drula E."/>
            <person name="Chaduli D."/>
            <person name="Cazenave R."/>
            <person name="Ahrendt S."/>
            <person name="Wang J."/>
            <person name="Lipzen A."/>
            <person name="Daum C."/>
            <person name="Barry K."/>
            <person name="Grigoriev I.V."/>
            <person name="Favel A."/>
            <person name="Rosso M.N."/>
            <person name="Martin F."/>
        </authorList>
    </citation>
    <scope>NUCLEOTIDE SEQUENCE [LARGE SCALE GENOMIC DNA]</scope>
    <source>
        <strain evidence="1 2">CIRM-BRFM 2984</strain>
    </source>
</reference>
<accession>A0AAV9Z038</accession>
<proteinExistence type="predicted"/>
<name>A0AAV9Z038_9AGAR</name>
<dbReference type="Proteomes" id="UP001362999">
    <property type="component" value="Unassembled WGS sequence"/>
</dbReference>
<protein>
    <submittedName>
        <fullName evidence="1">Uncharacterized protein</fullName>
    </submittedName>
</protein>